<dbReference type="SUPFAM" id="SSF52151">
    <property type="entry name" value="FabD/lysophospholipase-like"/>
    <property type="match status" value="1"/>
</dbReference>
<keyword evidence="2" id="KW-1133">Transmembrane helix</keyword>
<dbReference type="InterPro" id="IPR016035">
    <property type="entry name" value="Acyl_Trfase/lysoPLipase"/>
</dbReference>
<name>A0ABR3G360_9PEZI</name>
<reference evidence="4 5" key="1">
    <citation type="submission" date="2024-02" db="EMBL/GenBank/DDBJ databases">
        <title>Discinaceae phylogenomics.</title>
        <authorList>
            <person name="Dirks A.C."/>
            <person name="James T.Y."/>
        </authorList>
    </citation>
    <scope>NUCLEOTIDE SEQUENCE [LARGE SCALE GENOMIC DNA]</scope>
    <source>
        <strain evidence="4 5">ACD0624</strain>
    </source>
</reference>
<accession>A0ABR3G360</accession>
<evidence type="ECO:0000256" key="1">
    <source>
        <dbReference type="ARBA" id="ARBA00023098"/>
    </source>
</evidence>
<feature type="transmembrane region" description="Helical" evidence="2">
    <location>
        <begin position="229"/>
        <end position="250"/>
    </location>
</feature>
<proteinExistence type="predicted"/>
<keyword evidence="5" id="KW-1185">Reference proteome</keyword>
<dbReference type="Proteomes" id="UP001447188">
    <property type="component" value="Unassembled WGS sequence"/>
</dbReference>
<dbReference type="Pfam" id="PF01734">
    <property type="entry name" value="Patatin"/>
    <property type="match status" value="1"/>
</dbReference>
<gene>
    <name evidence="4" type="ORF">Q9L58_010784</name>
</gene>
<sequence>FSTLFDDGVRDVPADVIDLGLAIAASSAFPPLFPPVRLTREDVGGDPLTFPVPAIYLTDGGVYDNLGVERCITLINKEDEQASIVLSDAGGSFNWDEQSGFSSLISRTVRTTDILMRNAAIESTRLLAENQSVRLVHISIGSVTKASPLPQQVQSFIKQIRTDLDHFSTAEAAVIATHGEAIADSRFQDGKAQAFKLPLILNDVSTEDLLSVVKKARLRRLGLFNFRDYISYVILCIPIMILLSAGYIFWHAASTINDQTDTIVYLQDAKDAVNRDLAKVESNNLPPTANLKDYTIFIQFAGFRRDLIAAMATDLVTKGWTVPAAEKGGQRTASANGLNEIRIGREEDRTKAQVLADSIQQSGL</sequence>
<keyword evidence="2" id="KW-0812">Transmembrane</keyword>
<feature type="non-terminal residue" evidence="4">
    <location>
        <position position="364"/>
    </location>
</feature>
<feature type="non-terminal residue" evidence="4">
    <location>
        <position position="1"/>
    </location>
</feature>
<dbReference type="Gene3D" id="3.40.1090.10">
    <property type="entry name" value="Cytosolic phospholipase A2 catalytic domain"/>
    <property type="match status" value="1"/>
</dbReference>
<protein>
    <recommendedName>
        <fullName evidence="3">PNPLA domain-containing protein</fullName>
    </recommendedName>
</protein>
<keyword evidence="1" id="KW-0443">Lipid metabolism</keyword>
<evidence type="ECO:0000256" key="2">
    <source>
        <dbReference type="SAM" id="Phobius"/>
    </source>
</evidence>
<evidence type="ECO:0000259" key="3">
    <source>
        <dbReference type="Pfam" id="PF01734"/>
    </source>
</evidence>
<comment type="caution">
    <text evidence="4">The sequence shown here is derived from an EMBL/GenBank/DDBJ whole genome shotgun (WGS) entry which is preliminary data.</text>
</comment>
<evidence type="ECO:0000313" key="4">
    <source>
        <dbReference type="EMBL" id="KAL0630369.1"/>
    </source>
</evidence>
<dbReference type="InterPro" id="IPR002641">
    <property type="entry name" value="PNPLA_dom"/>
</dbReference>
<keyword evidence="2" id="KW-0472">Membrane</keyword>
<feature type="domain" description="PNPLA" evidence="3">
    <location>
        <begin position="13"/>
        <end position="69"/>
    </location>
</feature>
<dbReference type="EMBL" id="JBBBZM010000745">
    <property type="protein sequence ID" value="KAL0630369.1"/>
    <property type="molecule type" value="Genomic_DNA"/>
</dbReference>
<evidence type="ECO:0000313" key="5">
    <source>
        <dbReference type="Proteomes" id="UP001447188"/>
    </source>
</evidence>
<organism evidence="4 5">
    <name type="scientific">Discina gigas</name>
    <dbReference type="NCBI Taxonomy" id="1032678"/>
    <lineage>
        <taxon>Eukaryota</taxon>
        <taxon>Fungi</taxon>
        <taxon>Dikarya</taxon>
        <taxon>Ascomycota</taxon>
        <taxon>Pezizomycotina</taxon>
        <taxon>Pezizomycetes</taxon>
        <taxon>Pezizales</taxon>
        <taxon>Discinaceae</taxon>
        <taxon>Discina</taxon>
    </lineage>
</organism>